<accession>A0A656HDP4</accession>
<organism evidence="1 2">
    <name type="scientific">Thiothrix nivea (strain ATCC 35100 / DSM 5205 / JP2)</name>
    <dbReference type="NCBI Taxonomy" id="870187"/>
    <lineage>
        <taxon>Bacteria</taxon>
        <taxon>Pseudomonadati</taxon>
        <taxon>Pseudomonadota</taxon>
        <taxon>Gammaproteobacteria</taxon>
        <taxon>Thiotrichales</taxon>
        <taxon>Thiotrichaceae</taxon>
        <taxon>Thiothrix</taxon>
    </lineage>
</organism>
<name>A0A656HDP4_THINJ</name>
<gene>
    <name evidence="1" type="ORF">Thini_0951</name>
</gene>
<proteinExistence type="predicted"/>
<evidence type="ECO:0000313" key="1">
    <source>
        <dbReference type="EMBL" id="EIJ33576.1"/>
    </source>
</evidence>
<protein>
    <submittedName>
        <fullName evidence="1">Uncharacterized protein</fullName>
    </submittedName>
</protein>
<dbReference type="EMBL" id="JH651384">
    <property type="protein sequence ID" value="EIJ33576.1"/>
    <property type="molecule type" value="Genomic_DNA"/>
</dbReference>
<dbReference type="AlphaFoldDB" id="A0A656HDP4"/>
<evidence type="ECO:0000313" key="2">
    <source>
        <dbReference type="Proteomes" id="UP000005317"/>
    </source>
</evidence>
<reference evidence="2" key="1">
    <citation type="journal article" date="2011" name="Stand. Genomic Sci.">
        <title>Genome sequence of the filamentous, gliding Thiothrix nivea neotype strain (JP2(T)).</title>
        <authorList>
            <person name="Lapidus A."/>
            <person name="Nolan M."/>
            <person name="Lucas S."/>
            <person name="Glavina Del Rio T."/>
            <person name="Tice H."/>
            <person name="Cheng J.F."/>
            <person name="Tapia R."/>
            <person name="Han C."/>
            <person name="Goodwin L."/>
            <person name="Pitluck S."/>
            <person name="Liolios K."/>
            <person name="Pagani I."/>
            <person name="Ivanova N."/>
            <person name="Huntemann M."/>
            <person name="Mavromatis K."/>
            <person name="Mikhailova N."/>
            <person name="Pati A."/>
            <person name="Chen A."/>
            <person name="Palaniappan K."/>
            <person name="Land M."/>
            <person name="Brambilla E.M."/>
            <person name="Rohde M."/>
            <person name="Abt B."/>
            <person name="Verbarg S."/>
            <person name="Goker M."/>
            <person name="Bristow J."/>
            <person name="Eisen J.A."/>
            <person name="Markowitz V."/>
            <person name="Hugenholtz P."/>
            <person name="Kyrpides N.C."/>
            <person name="Klenk H.P."/>
            <person name="Woyke T."/>
        </authorList>
    </citation>
    <scope>NUCLEOTIDE SEQUENCE [LARGE SCALE GENOMIC DNA]</scope>
    <source>
        <strain evidence="2">ATCC 35100 / DSM 5205 / JP2</strain>
    </source>
</reference>
<keyword evidence="2" id="KW-1185">Reference proteome</keyword>
<sequence length="188" mass="20523">MPKALLVVGIHREERAFGEAVASGLDPALFDVLVIPDGLSGQHPRPDQRFHYGMLHRELYHQLLPHVAGRYPLLVDLHTGVDEHGLCIDLFCQQPDKLQGLPAVLDSMAESELPSAEVRVVHLLKGKAGMAGGLVAETVIPAEIWCNRRFLYLGVEVFLAARGEGTAQEQGFTRQFLSGLVSSLRIGA</sequence>
<dbReference type="Proteomes" id="UP000005317">
    <property type="component" value="Unassembled WGS sequence"/>
</dbReference>